<organism evidence="1 2">
    <name type="scientific">Citrobacter freundii</name>
    <dbReference type="NCBI Taxonomy" id="546"/>
    <lineage>
        <taxon>Bacteria</taxon>
        <taxon>Pseudomonadati</taxon>
        <taxon>Pseudomonadota</taxon>
        <taxon>Gammaproteobacteria</taxon>
        <taxon>Enterobacterales</taxon>
        <taxon>Enterobacteriaceae</taxon>
        <taxon>Citrobacter</taxon>
        <taxon>Citrobacter freundii complex</taxon>
    </lineage>
</organism>
<accession>A0A7G2ITZ6</accession>
<reference evidence="1 2" key="1">
    <citation type="submission" date="2013-10" db="EMBL/GenBank/DDBJ databases">
        <title>Antibiotic resistance diversity of beta-lactamase producers in the General Hospital Vienna.</title>
        <authorList>
            <person name="Barisic I."/>
            <person name="Mitteregger D."/>
            <person name="Hirschl A.M."/>
            <person name="Noehammer C."/>
            <person name="Wiesinger-Mayr H."/>
        </authorList>
    </citation>
    <scope>NUCLEOTIDE SEQUENCE [LARGE SCALE GENOMIC DNA]</scope>
    <source>
        <strain evidence="1 2">ISC11</strain>
    </source>
</reference>
<dbReference type="AlphaFoldDB" id="A0A7G2ITZ6"/>
<name>A0A7G2ITZ6_CITFR</name>
<comment type="caution">
    <text evidence="1">The sequence shown here is derived from an EMBL/GenBank/DDBJ whole genome shotgun (WGS) entry which is preliminary data.</text>
</comment>
<sequence>MFNITINPLFLRGFYYVKVNENYGGLLCLEVQGSAKSL</sequence>
<dbReference type="Proteomes" id="UP000019194">
    <property type="component" value="Unassembled WGS sequence"/>
</dbReference>
<evidence type="ECO:0000313" key="1">
    <source>
        <dbReference type="EMBL" id="CDL40162.1"/>
    </source>
</evidence>
<proteinExistence type="predicted"/>
<dbReference type="EMBL" id="CBWP010000071">
    <property type="protein sequence ID" value="CDL40162.1"/>
    <property type="molecule type" value="Genomic_DNA"/>
</dbReference>
<evidence type="ECO:0000313" key="2">
    <source>
        <dbReference type="Proteomes" id="UP000019194"/>
    </source>
</evidence>
<protein>
    <submittedName>
        <fullName evidence="1">Uncharacterized protein</fullName>
    </submittedName>
</protein>